<dbReference type="PANTHER" id="PTHR34144:SF2">
    <property type="entry name" value="CAPSULAR ASSOCIATED PROTEIN"/>
    <property type="match status" value="1"/>
</dbReference>
<reference evidence="4" key="2">
    <citation type="submission" date="2015-01" db="EMBL/GenBank/DDBJ databases">
        <title>Evolutionary Origins and Diversification of the Mycorrhizal Mutualists.</title>
        <authorList>
            <consortium name="DOE Joint Genome Institute"/>
            <consortium name="Mycorrhizal Genomics Consortium"/>
            <person name="Kohler A."/>
            <person name="Kuo A."/>
            <person name="Nagy L.G."/>
            <person name="Floudas D."/>
            <person name="Copeland A."/>
            <person name="Barry K.W."/>
            <person name="Cichocki N."/>
            <person name="Veneault-Fourrey C."/>
            <person name="LaButti K."/>
            <person name="Lindquist E.A."/>
            <person name="Lipzen A."/>
            <person name="Lundell T."/>
            <person name="Morin E."/>
            <person name="Murat C."/>
            <person name="Riley R."/>
            <person name="Ohm R."/>
            <person name="Sun H."/>
            <person name="Tunlid A."/>
            <person name="Henrissat B."/>
            <person name="Grigoriev I.V."/>
            <person name="Hibbett D.S."/>
            <person name="Martin F."/>
        </authorList>
    </citation>
    <scope>NUCLEOTIDE SEQUENCE [LARGE SCALE GENOMIC DNA]</scope>
    <source>
        <strain evidence="4">LaAM-08-1</strain>
    </source>
</reference>
<evidence type="ECO:0000313" key="3">
    <source>
        <dbReference type="EMBL" id="KIJ99625.1"/>
    </source>
</evidence>
<proteinExistence type="predicted"/>
<feature type="region of interest" description="Disordered" evidence="1">
    <location>
        <begin position="476"/>
        <end position="501"/>
    </location>
</feature>
<protein>
    <recommendedName>
        <fullName evidence="2">Brr2 N-terminal helicase PWI domain-containing protein</fullName>
    </recommendedName>
</protein>
<accession>A0A0C9X3M8</accession>
<dbReference type="OrthoDB" id="3235770at2759"/>
<feature type="compositionally biased region" description="Basic and acidic residues" evidence="1">
    <location>
        <begin position="476"/>
        <end position="486"/>
    </location>
</feature>
<name>A0A0C9X3M8_9AGAR</name>
<feature type="compositionally biased region" description="Acidic residues" evidence="1">
    <location>
        <begin position="24"/>
        <end position="33"/>
    </location>
</feature>
<feature type="region of interest" description="Disordered" evidence="1">
    <location>
        <begin position="1"/>
        <end position="75"/>
    </location>
</feature>
<dbReference type="HOGENOM" id="CLU_449095_0_0_1"/>
<dbReference type="PANTHER" id="PTHR34144">
    <property type="entry name" value="CHROMOSOME 8, WHOLE GENOME SHOTGUN SEQUENCE"/>
    <property type="match status" value="1"/>
</dbReference>
<reference evidence="3 4" key="1">
    <citation type="submission" date="2014-04" db="EMBL/GenBank/DDBJ databases">
        <authorList>
            <consortium name="DOE Joint Genome Institute"/>
            <person name="Kuo A."/>
            <person name="Kohler A."/>
            <person name="Nagy L.G."/>
            <person name="Floudas D."/>
            <person name="Copeland A."/>
            <person name="Barry K.W."/>
            <person name="Cichocki N."/>
            <person name="Veneault-Fourrey C."/>
            <person name="LaButti K."/>
            <person name="Lindquist E.A."/>
            <person name="Lipzen A."/>
            <person name="Lundell T."/>
            <person name="Morin E."/>
            <person name="Murat C."/>
            <person name="Sun H."/>
            <person name="Tunlid A."/>
            <person name="Henrissat B."/>
            <person name="Grigoriev I.V."/>
            <person name="Hibbett D.S."/>
            <person name="Martin F."/>
            <person name="Nordberg H.P."/>
            <person name="Cantor M.N."/>
            <person name="Hua S.X."/>
        </authorList>
    </citation>
    <scope>NUCLEOTIDE SEQUENCE [LARGE SCALE GENOMIC DNA]</scope>
    <source>
        <strain evidence="3 4">LaAM-08-1</strain>
    </source>
</reference>
<dbReference type="Pfam" id="PF18149">
    <property type="entry name" value="Helicase_PWI"/>
    <property type="match status" value="1"/>
</dbReference>
<evidence type="ECO:0000259" key="2">
    <source>
        <dbReference type="Pfam" id="PF18149"/>
    </source>
</evidence>
<keyword evidence="4" id="KW-1185">Reference proteome</keyword>
<dbReference type="Pfam" id="PF11735">
    <property type="entry name" value="CAP59_mtransfer"/>
    <property type="match status" value="1"/>
</dbReference>
<sequence>MGHRSPRPKANSKLSQPLEITDYNAEDESMADPDIEKKDAEVGEEVDVAVEEQEEEDKEGFEIDEEEDEEEEELIIGSDSARKFWVQRQISEVYSDRVTAAENATSVLSILGSESRARDCENQLMDLFDFQGFHTTVKFLKNSDVGVGWILREMASDQAKPRSDAMDVGGPKIEVPKKPTVERVQSKVFPIASVQTNLFCLVHQLVRERSSIAPVEFVFGLGRESEGKLAVIVQMEKRLGTNNLFVSMLDYHSDNLTETLIDLIRRVPGMTQDPSAAYRPLEEANMRNLALTPLQELEVKRNIKFASVIWLKGFTCPNNILETIKISFAAMVCGMDWAEHDGFLIFSGCWRMRHIEGDQFKQSKPSSEPNAVPPRDKQGDIHYAQHLPFQVFCCESGTHAAVVLQWRQPPLRDGLTDPLKTHRAWDLWVRGARDALNEVDLTNGAAAMKKRDIIELAARDRALKARRDAAVLVKPRDEVKKSKAGEDENAGSDYDAMSVEDGGEIVPPPEVGRLSMPNSVFRPARILVNPRCPTMCARVSHTQLAGDLFGEGGDDAPSIAGKYVLEDWEGAQESFACQEQRQSGGRKATKTKRRLGFLIHVGFQRPPV</sequence>
<dbReference type="AlphaFoldDB" id="A0A0C9X3M8"/>
<dbReference type="InterPro" id="IPR021047">
    <property type="entry name" value="Mannosyltransferase_CMT1"/>
</dbReference>
<feature type="domain" description="Brr2 N-terminal helicase PWI" evidence="2">
    <location>
        <begin position="83"/>
        <end position="158"/>
    </location>
</feature>
<evidence type="ECO:0000256" key="1">
    <source>
        <dbReference type="SAM" id="MobiDB-lite"/>
    </source>
</evidence>
<organism evidence="3 4">
    <name type="scientific">Laccaria amethystina LaAM-08-1</name>
    <dbReference type="NCBI Taxonomy" id="1095629"/>
    <lineage>
        <taxon>Eukaryota</taxon>
        <taxon>Fungi</taxon>
        <taxon>Dikarya</taxon>
        <taxon>Basidiomycota</taxon>
        <taxon>Agaricomycotina</taxon>
        <taxon>Agaricomycetes</taxon>
        <taxon>Agaricomycetidae</taxon>
        <taxon>Agaricales</taxon>
        <taxon>Agaricineae</taxon>
        <taxon>Hydnangiaceae</taxon>
        <taxon>Laccaria</taxon>
    </lineage>
</organism>
<dbReference type="STRING" id="1095629.A0A0C9X3M8"/>
<dbReference type="EMBL" id="KN838643">
    <property type="protein sequence ID" value="KIJ99625.1"/>
    <property type="molecule type" value="Genomic_DNA"/>
</dbReference>
<evidence type="ECO:0000313" key="4">
    <source>
        <dbReference type="Proteomes" id="UP000054477"/>
    </source>
</evidence>
<gene>
    <name evidence="3" type="ORF">K443DRAFT_123143</name>
</gene>
<dbReference type="InterPro" id="IPR041094">
    <property type="entry name" value="Brr2_helicase_PWI"/>
</dbReference>
<feature type="compositionally biased region" description="Acidic residues" evidence="1">
    <location>
        <begin position="42"/>
        <end position="74"/>
    </location>
</feature>
<dbReference type="Proteomes" id="UP000054477">
    <property type="component" value="Unassembled WGS sequence"/>
</dbReference>